<evidence type="ECO:0000313" key="9">
    <source>
        <dbReference type="Proteomes" id="UP000177407"/>
    </source>
</evidence>
<dbReference type="EMBL" id="MFGA01000002">
    <property type="protein sequence ID" value="OGF21641.1"/>
    <property type="molecule type" value="Genomic_DNA"/>
</dbReference>
<dbReference type="GO" id="GO:0016625">
    <property type="term" value="F:oxidoreductase activity, acting on the aldehyde or oxo group of donors, iron-sulfur protein as acceptor"/>
    <property type="evidence" value="ECO:0007669"/>
    <property type="project" value="InterPro"/>
</dbReference>
<evidence type="ECO:0000256" key="3">
    <source>
        <dbReference type="ARBA" id="ARBA00022723"/>
    </source>
</evidence>
<evidence type="ECO:0000256" key="4">
    <source>
        <dbReference type="ARBA" id="ARBA00022737"/>
    </source>
</evidence>
<feature type="domain" description="4Fe-4S ferredoxin-type" evidence="7">
    <location>
        <begin position="21"/>
        <end position="50"/>
    </location>
</feature>
<dbReference type="GO" id="GO:0046872">
    <property type="term" value="F:metal ion binding"/>
    <property type="evidence" value="ECO:0007669"/>
    <property type="project" value="UniProtKB-KW"/>
</dbReference>
<dbReference type="InterPro" id="IPR011898">
    <property type="entry name" value="PorD_KorD"/>
</dbReference>
<dbReference type="Proteomes" id="UP000177407">
    <property type="component" value="Unassembled WGS sequence"/>
</dbReference>
<protein>
    <submittedName>
        <fullName evidence="8">Pyruvate synthase</fullName>
    </submittedName>
</protein>
<evidence type="ECO:0000256" key="1">
    <source>
        <dbReference type="ARBA" id="ARBA00001966"/>
    </source>
</evidence>
<dbReference type="Gene3D" id="3.30.70.20">
    <property type="match status" value="2"/>
</dbReference>
<dbReference type="AlphaFoldDB" id="A0A1F5S5U8"/>
<name>A0A1F5S5U8_9BACT</name>
<evidence type="ECO:0000256" key="6">
    <source>
        <dbReference type="ARBA" id="ARBA00023014"/>
    </source>
</evidence>
<evidence type="ECO:0000256" key="2">
    <source>
        <dbReference type="ARBA" id="ARBA00022485"/>
    </source>
</evidence>
<feature type="domain" description="4Fe-4S ferredoxin-type" evidence="7">
    <location>
        <begin position="57"/>
        <end position="86"/>
    </location>
</feature>
<keyword evidence="3" id="KW-0479">Metal-binding</keyword>
<keyword evidence="5" id="KW-0408">Iron</keyword>
<dbReference type="PROSITE" id="PS00198">
    <property type="entry name" value="4FE4S_FER_1"/>
    <property type="match status" value="1"/>
</dbReference>
<dbReference type="GO" id="GO:0051539">
    <property type="term" value="F:4 iron, 4 sulfur cluster binding"/>
    <property type="evidence" value="ECO:0007669"/>
    <property type="project" value="UniProtKB-KW"/>
</dbReference>
<evidence type="ECO:0000313" key="8">
    <source>
        <dbReference type="EMBL" id="OGF21641.1"/>
    </source>
</evidence>
<comment type="caution">
    <text evidence="8">The sequence shown here is derived from an EMBL/GenBank/DDBJ whole genome shotgun (WGS) entry which is preliminary data.</text>
</comment>
<dbReference type="PANTHER" id="PTHR43724:SF1">
    <property type="entry name" value="PYRUVATE SYNTHASE SUBUNIT PORD"/>
    <property type="match status" value="1"/>
</dbReference>
<dbReference type="InterPro" id="IPR017896">
    <property type="entry name" value="4Fe4S_Fe-S-bd"/>
</dbReference>
<organism evidence="8 9">
    <name type="scientific">Candidatus Falkowbacteria bacterium RIFOXYA2_FULL_38_12</name>
    <dbReference type="NCBI Taxonomy" id="1797993"/>
    <lineage>
        <taxon>Bacteria</taxon>
        <taxon>Candidatus Falkowiibacteriota</taxon>
    </lineage>
</organism>
<proteinExistence type="predicted"/>
<keyword evidence="6" id="KW-0411">Iron-sulfur</keyword>
<gene>
    <name evidence="8" type="ORF">A2257_02490</name>
</gene>
<keyword evidence="4" id="KW-0677">Repeat</keyword>
<evidence type="ECO:0000256" key="5">
    <source>
        <dbReference type="ARBA" id="ARBA00023004"/>
    </source>
</evidence>
<keyword evidence="8" id="KW-0670">Pyruvate</keyword>
<keyword evidence="2" id="KW-0004">4Fe-4S</keyword>
<evidence type="ECO:0000259" key="7">
    <source>
        <dbReference type="PROSITE" id="PS51379"/>
    </source>
</evidence>
<accession>A0A1F5S5U8</accession>
<dbReference type="PANTHER" id="PTHR43724">
    <property type="entry name" value="PYRUVATE SYNTHASE SUBUNIT PORD"/>
    <property type="match status" value="1"/>
</dbReference>
<dbReference type="PROSITE" id="PS51379">
    <property type="entry name" value="4FE4S_FER_2"/>
    <property type="match status" value="2"/>
</dbReference>
<dbReference type="NCBIfam" id="TIGR02179">
    <property type="entry name" value="PorD_KorD"/>
    <property type="match status" value="1"/>
</dbReference>
<dbReference type="Pfam" id="PF14697">
    <property type="entry name" value="Fer4_21"/>
    <property type="match status" value="1"/>
</dbReference>
<dbReference type="SUPFAM" id="SSF54862">
    <property type="entry name" value="4Fe-4S ferredoxins"/>
    <property type="match status" value="1"/>
</dbReference>
<reference evidence="8 9" key="1">
    <citation type="journal article" date="2016" name="Nat. Commun.">
        <title>Thousands of microbial genomes shed light on interconnected biogeochemical processes in an aquifer system.</title>
        <authorList>
            <person name="Anantharaman K."/>
            <person name="Brown C.T."/>
            <person name="Hug L.A."/>
            <person name="Sharon I."/>
            <person name="Castelle C.J."/>
            <person name="Probst A.J."/>
            <person name="Thomas B.C."/>
            <person name="Singh A."/>
            <person name="Wilkins M.J."/>
            <person name="Karaoz U."/>
            <person name="Brodie E.L."/>
            <person name="Williams K.H."/>
            <person name="Hubbard S.S."/>
            <person name="Banfield J.F."/>
        </authorList>
    </citation>
    <scope>NUCLEOTIDE SEQUENCE [LARGE SCALE GENOMIC DNA]</scope>
</reference>
<dbReference type="InterPro" id="IPR017900">
    <property type="entry name" value="4Fe4S_Fe_S_CS"/>
</dbReference>
<comment type="cofactor">
    <cofactor evidence="1">
        <name>[4Fe-4S] cluster</name>
        <dbReference type="ChEBI" id="CHEBI:49883"/>
    </cofactor>
</comment>
<sequence length="88" mass="9822">MKTIIKPGTTTKNKTGTWRTFYPIVNHEKCISCGRCANVCPEGVCFSSGEKNSKGMVFYERDLDYCKGCGICARECPVKAISMELEEK</sequence>